<proteinExistence type="predicted"/>
<evidence type="ECO:0000313" key="3">
    <source>
        <dbReference type="Proteomes" id="UP001500603"/>
    </source>
</evidence>
<feature type="compositionally biased region" description="Polar residues" evidence="1">
    <location>
        <begin position="63"/>
        <end position="90"/>
    </location>
</feature>
<organism evidence="2 3">
    <name type="scientific">Nocardia callitridis</name>
    <dbReference type="NCBI Taxonomy" id="648753"/>
    <lineage>
        <taxon>Bacteria</taxon>
        <taxon>Bacillati</taxon>
        <taxon>Actinomycetota</taxon>
        <taxon>Actinomycetes</taxon>
        <taxon>Mycobacteriales</taxon>
        <taxon>Nocardiaceae</taxon>
        <taxon>Nocardia</taxon>
    </lineage>
</organism>
<dbReference type="Proteomes" id="UP001500603">
    <property type="component" value="Unassembled WGS sequence"/>
</dbReference>
<evidence type="ECO:0000256" key="1">
    <source>
        <dbReference type="SAM" id="MobiDB-lite"/>
    </source>
</evidence>
<comment type="caution">
    <text evidence="2">The sequence shown here is derived from an EMBL/GenBank/DDBJ whole genome shotgun (WGS) entry which is preliminary data.</text>
</comment>
<evidence type="ECO:0008006" key="4">
    <source>
        <dbReference type="Google" id="ProtNLM"/>
    </source>
</evidence>
<keyword evidence="3" id="KW-1185">Reference proteome</keyword>
<feature type="region of interest" description="Disordered" evidence="1">
    <location>
        <begin position="51"/>
        <end position="112"/>
    </location>
</feature>
<protein>
    <recommendedName>
        <fullName evidence="4">DUF732 domain-containing protein</fullName>
    </recommendedName>
</protein>
<gene>
    <name evidence="2" type="ORF">GCM10023318_16810</name>
</gene>
<dbReference type="EMBL" id="BAABJM010000001">
    <property type="protein sequence ID" value="GAA5048718.1"/>
    <property type="molecule type" value="Genomic_DNA"/>
</dbReference>
<reference evidence="3" key="1">
    <citation type="journal article" date="2019" name="Int. J. Syst. Evol. Microbiol.">
        <title>The Global Catalogue of Microorganisms (GCM) 10K type strain sequencing project: providing services to taxonomists for standard genome sequencing and annotation.</title>
        <authorList>
            <consortium name="The Broad Institute Genomics Platform"/>
            <consortium name="The Broad Institute Genome Sequencing Center for Infectious Disease"/>
            <person name="Wu L."/>
            <person name="Ma J."/>
        </authorList>
    </citation>
    <scope>NUCLEOTIDE SEQUENCE [LARGE SCALE GENOMIC DNA]</scope>
    <source>
        <strain evidence="3">JCM 18298</strain>
    </source>
</reference>
<accession>A0ABP9K0D6</accession>
<evidence type="ECO:0000313" key="2">
    <source>
        <dbReference type="EMBL" id="GAA5048718.1"/>
    </source>
</evidence>
<sequence>MTTDRSNPVRCTERAGGPGAPIHRGKHGMQRTSIMVIATAAAVAVLAGCGSDTDTAADANGLRRNSTTTASAPHTEAPESSATPEQSQEPGTEESAPVNQPDPDLGPASQTTCAEFKQLQGEAEKARIEEILAENPGSPFEGSPNVALGTAKLVCLSASQADTPVAKAAGIVKR</sequence>
<feature type="region of interest" description="Disordered" evidence="1">
    <location>
        <begin position="1"/>
        <end position="27"/>
    </location>
</feature>
<name>A0ABP9K0D6_9NOCA</name>